<dbReference type="InterPro" id="IPR036390">
    <property type="entry name" value="WH_DNA-bd_sf"/>
</dbReference>
<proteinExistence type="predicted"/>
<dbReference type="InterPro" id="IPR036388">
    <property type="entry name" value="WH-like_DNA-bd_sf"/>
</dbReference>
<evidence type="ECO:0000256" key="1">
    <source>
        <dbReference type="ARBA" id="ARBA00004123"/>
    </source>
</evidence>
<dbReference type="SUPFAM" id="SSF46785">
    <property type="entry name" value="Winged helix' DNA-binding domain"/>
    <property type="match status" value="1"/>
</dbReference>
<protein>
    <recommendedName>
        <fullName evidence="4">H15 domain-containing protein</fullName>
    </recommendedName>
</protein>
<dbReference type="PANTHER" id="PTHR11467:SF109">
    <property type="entry name" value="H15 DOMAIN-CONTAINING PROTEIN"/>
    <property type="match status" value="1"/>
</dbReference>
<sequence>MKWLKEAIVNVASSSTEEPLSMETIATMDSHLHEIFFKYPTPDHPPYEEMIYKAIEQLNKHGDCSNAASISSYLKSKKYNLPWAHPTIFCHYLSRMSFRGDISLAPDGCYTFPNQNHKGHQVLINVNEDNAAEPEILSIKPLLTLTDEELLQWKQQKRRHGRPPKSREEKSVDLKTNMDENQTIGDIKEQLWKEAAAVETSDKKTKLLHEVWNSGTKIVNSVAQIQAQQ</sequence>
<dbReference type="GO" id="GO:0005730">
    <property type="term" value="C:nucleolus"/>
    <property type="evidence" value="ECO:0007669"/>
    <property type="project" value="TreeGrafter"/>
</dbReference>
<evidence type="ECO:0000313" key="6">
    <source>
        <dbReference type="Proteomes" id="UP001054252"/>
    </source>
</evidence>
<reference evidence="5 6" key="1">
    <citation type="journal article" date="2021" name="Commun. Biol.">
        <title>The genome of Shorea leprosula (Dipterocarpaceae) highlights the ecological relevance of drought in aseasonal tropical rainforests.</title>
        <authorList>
            <person name="Ng K.K.S."/>
            <person name="Kobayashi M.J."/>
            <person name="Fawcett J.A."/>
            <person name="Hatakeyama M."/>
            <person name="Paape T."/>
            <person name="Ng C.H."/>
            <person name="Ang C.C."/>
            <person name="Tnah L.H."/>
            <person name="Lee C.T."/>
            <person name="Nishiyama T."/>
            <person name="Sese J."/>
            <person name="O'Brien M.J."/>
            <person name="Copetti D."/>
            <person name="Mohd Noor M.I."/>
            <person name="Ong R.C."/>
            <person name="Putra M."/>
            <person name="Sireger I.Z."/>
            <person name="Indrioko S."/>
            <person name="Kosugi Y."/>
            <person name="Izuno A."/>
            <person name="Isagi Y."/>
            <person name="Lee S.L."/>
            <person name="Shimizu K.K."/>
        </authorList>
    </citation>
    <scope>NUCLEOTIDE SEQUENCE [LARGE SCALE GENOMIC DNA]</scope>
    <source>
        <strain evidence="5">214</strain>
    </source>
</reference>
<accession>A0AAV5KGI8</accession>
<evidence type="ECO:0000313" key="5">
    <source>
        <dbReference type="EMBL" id="GKV23656.1"/>
    </source>
</evidence>
<gene>
    <name evidence="5" type="ORF">SLEP1_g33360</name>
</gene>
<keyword evidence="3" id="KW-0539">Nucleus</keyword>
<dbReference type="GO" id="GO:0031492">
    <property type="term" value="F:nucleosomal DNA binding"/>
    <property type="evidence" value="ECO:0007669"/>
    <property type="project" value="TreeGrafter"/>
</dbReference>
<dbReference type="GO" id="GO:0003690">
    <property type="term" value="F:double-stranded DNA binding"/>
    <property type="evidence" value="ECO:0007669"/>
    <property type="project" value="TreeGrafter"/>
</dbReference>
<feature type="domain" description="H15" evidence="4">
    <location>
        <begin position="43"/>
        <end position="114"/>
    </location>
</feature>
<dbReference type="EMBL" id="BPVZ01000063">
    <property type="protein sequence ID" value="GKV23656.1"/>
    <property type="molecule type" value="Genomic_DNA"/>
</dbReference>
<name>A0AAV5KGI8_9ROSI</name>
<dbReference type="GO" id="GO:0000786">
    <property type="term" value="C:nucleosome"/>
    <property type="evidence" value="ECO:0007669"/>
    <property type="project" value="InterPro"/>
</dbReference>
<evidence type="ECO:0000256" key="2">
    <source>
        <dbReference type="ARBA" id="ARBA00023125"/>
    </source>
</evidence>
<dbReference type="GO" id="GO:0030261">
    <property type="term" value="P:chromosome condensation"/>
    <property type="evidence" value="ECO:0007669"/>
    <property type="project" value="TreeGrafter"/>
</dbReference>
<dbReference type="GO" id="GO:0006334">
    <property type="term" value="P:nucleosome assembly"/>
    <property type="evidence" value="ECO:0007669"/>
    <property type="project" value="InterPro"/>
</dbReference>
<organism evidence="5 6">
    <name type="scientific">Rubroshorea leprosula</name>
    <dbReference type="NCBI Taxonomy" id="152421"/>
    <lineage>
        <taxon>Eukaryota</taxon>
        <taxon>Viridiplantae</taxon>
        <taxon>Streptophyta</taxon>
        <taxon>Embryophyta</taxon>
        <taxon>Tracheophyta</taxon>
        <taxon>Spermatophyta</taxon>
        <taxon>Magnoliopsida</taxon>
        <taxon>eudicotyledons</taxon>
        <taxon>Gunneridae</taxon>
        <taxon>Pentapetalae</taxon>
        <taxon>rosids</taxon>
        <taxon>malvids</taxon>
        <taxon>Malvales</taxon>
        <taxon>Dipterocarpaceae</taxon>
        <taxon>Rubroshorea</taxon>
    </lineage>
</organism>
<dbReference type="InterPro" id="IPR005818">
    <property type="entry name" value="Histone_H1/H5_H15"/>
</dbReference>
<comment type="caution">
    <text evidence="5">The sequence shown here is derived from an EMBL/GenBank/DDBJ whole genome shotgun (WGS) entry which is preliminary data.</text>
</comment>
<comment type="subcellular location">
    <subcellularLocation>
        <location evidence="1">Nucleus</location>
    </subcellularLocation>
</comment>
<dbReference type="GO" id="GO:0045910">
    <property type="term" value="P:negative regulation of DNA recombination"/>
    <property type="evidence" value="ECO:0007669"/>
    <property type="project" value="TreeGrafter"/>
</dbReference>
<keyword evidence="2" id="KW-0238">DNA-binding</keyword>
<dbReference type="PROSITE" id="PS51504">
    <property type="entry name" value="H15"/>
    <property type="match status" value="1"/>
</dbReference>
<evidence type="ECO:0000256" key="3">
    <source>
        <dbReference type="ARBA" id="ARBA00023242"/>
    </source>
</evidence>
<dbReference type="AlphaFoldDB" id="A0AAV5KGI8"/>
<dbReference type="Proteomes" id="UP001054252">
    <property type="component" value="Unassembled WGS sequence"/>
</dbReference>
<dbReference type="PANTHER" id="PTHR11467">
    <property type="entry name" value="HISTONE H1"/>
    <property type="match status" value="1"/>
</dbReference>
<keyword evidence="6" id="KW-1185">Reference proteome</keyword>
<evidence type="ECO:0000259" key="4">
    <source>
        <dbReference type="PROSITE" id="PS51504"/>
    </source>
</evidence>
<dbReference type="Gene3D" id="1.10.10.10">
    <property type="entry name" value="Winged helix-like DNA-binding domain superfamily/Winged helix DNA-binding domain"/>
    <property type="match status" value="1"/>
</dbReference>